<feature type="compositionally biased region" description="Acidic residues" evidence="1">
    <location>
        <begin position="12"/>
        <end position="22"/>
    </location>
</feature>
<evidence type="ECO:0000313" key="2">
    <source>
        <dbReference type="EMBL" id="KAG1884832.1"/>
    </source>
</evidence>
<evidence type="ECO:0000256" key="1">
    <source>
        <dbReference type="SAM" id="MobiDB-lite"/>
    </source>
</evidence>
<evidence type="ECO:0000313" key="3">
    <source>
        <dbReference type="Proteomes" id="UP001195769"/>
    </source>
</evidence>
<dbReference type="GeneID" id="64660101"/>
<proteinExistence type="predicted"/>
<dbReference type="Proteomes" id="UP001195769">
    <property type="component" value="Unassembled WGS sequence"/>
</dbReference>
<dbReference type="InterPro" id="IPR046521">
    <property type="entry name" value="DUF6698"/>
</dbReference>
<keyword evidence="3" id="KW-1185">Reference proteome</keyword>
<dbReference type="RefSeq" id="XP_041216309.1">
    <property type="nucleotide sequence ID" value="XM_041365803.1"/>
</dbReference>
<name>A0AAD4DQ12_9AGAM</name>
<sequence length="552" mass="59997">MPQPHNSHANEDSTDSDSTDSDEDLVEIRAAIAPARDGATIQEVRQALEMAQNLLLNMRGKCRELLKRNALLEATTAKGRRGKNLTAKDLALSAKEDTIRAHGRKYSMTHCLWINAGIFPLECWLSPQSIEDGVKAELFKFIPEIDHELMGYKNFAPHFAKGVSGIRSEMVSDVKSCAGAIFGLKSEFFVRGYPRDTQPECRTLLVNPHGEYTKFAPVLFLHPERPNKDEFLKTAKLVRVLKVALFGKSSLSATYTPAPKTKGKLWQLRNTTPGMIAAAAVVAIFVLSGDKDLYAKGEKSNILYQQYHNYYRQRLMTGGAWARDITNFFNNALFPETSSSHAALDVADTGTSYNSWEEELERAMEEGGEGPAFPFDTAIIAPQDIAQSSSAAYPPSASAAHPPSALVACPSASVALPASTPVTTPDTLPPVSATAPVILHSPTPIIGAQTHSISSAMQDLALADEAIAVGAIPPKPKPKPRRSRTKQVLRLDHPPTNNSLSSSAVYCLKDLHPLVAVAVTPSCPQSFLALVHSIIIISSYPLSCYVYHTINN</sequence>
<dbReference type="EMBL" id="JABBWK010000380">
    <property type="protein sequence ID" value="KAG1884832.1"/>
    <property type="molecule type" value="Genomic_DNA"/>
</dbReference>
<protein>
    <submittedName>
        <fullName evidence="2">Uncharacterized protein</fullName>
    </submittedName>
</protein>
<gene>
    <name evidence="2" type="ORF">F5891DRAFT_1178690</name>
</gene>
<feature type="region of interest" description="Disordered" evidence="1">
    <location>
        <begin position="472"/>
        <end position="496"/>
    </location>
</feature>
<dbReference type="AlphaFoldDB" id="A0AAD4DQ12"/>
<reference evidence="2" key="1">
    <citation type="journal article" date="2020" name="New Phytol.">
        <title>Comparative genomics reveals dynamic genome evolution in host specialist ectomycorrhizal fungi.</title>
        <authorList>
            <person name="Lofgren L.A."/>
            <person name="Nguyen N.H."/>
            <person name="Vilgalys R."/>
            <person name="Ruytinx J."/>
            <person name="Liao H.L."/>
            <person name="Branco S."/>
            <person name="Kuo A."/>
            <person name="LaButti K."/>
            <person name="Lipzen A."/>
            <person name="Andreopoulos W."/>
            <person name="Pangilinan J."/>
            <person name="Riley R."/>
            <person name="Hundley H."/>
            <person name="Na H."/>
            <person name="Barry K."/>
            <person name="Grigoriev I.V."/>
            <person name="Stajich J.E."/>
            <person name="Kennedy P.G."/>
        </authorList>
    </citation>
    <scope>NUCLEOTIDE SEQUENCE</scope>
    <source>
        <strain evidence="2">FC203</strain>
    </source>
</reference>
<accession>A0AAD4DQ12</accession>
<feature type="compositionally biased region" description="Basic residues" evidence="1">
    <location>
        <begin position="476"/>
        <end position="487"/>
    </location>
</feature>
<dbReference type="Pfam" id="PF20414">
    <property type="entry name" value="DUF6698"/>
    <property type="match status" value="1"/>
</dbReference>
<comment type="caution">
    <text evidence="2">The sequence shown here is derived from an EMBL/GenBank/DDBJ whole genome shotgun (WGS) entry which is preliminary data.</text>
</comment>
<organism evidence="2 3">
    <name type="scientific">Suillus fuscotomentosus</name>
    <dbReference type="NCBI Taxonomy" id="1912939"/>
    <lineage>
        <taxon>Eukaryota</taxon>
        <taxon>Fungi</taxon>
        <taxon>Dikarya</taxon>
        <taxon>Basidiomycota</taxon>
        <taxon>Agaricomycotina</taxon>
        <taxon>Agaricomycetes</taxon>
        <taxon>Agaricomycetidae</taxon>
        <taxon>Boletales</taxon>
        <taxon>Suillineae</taxon>
        <taxon>Suillaceae</taxon>
        <taxon>Suillus</taxon>
    </lineage>
</organism>
<feature type="region of interest" description="Disordered" evidence="1">
    <location>
        <begin position="1"/>
        <end position="22"/>
    </location>
</feature>